<evidence type="ECO:0000256" key="1">
    <source>
        <dbReference type="SAM" id="MobiDB-lite"/>
    </source>
</evidence>
<dbReference type="EMBL" id="JAFBBU010000001">
    <property type="protein sequence ID" value="MBM7470547.1"/>
    <property type="molecule type" value="Genomic_DNA"/>
</dbReference>
<gene>
    <name evidence="3" type="ORF">JOE66_000181</name>
</gene>
<sequence>MTENVRTVHVFPGASSADEYTEDDFTPHDHPTPHVAPASELTAPEDVSTSEFADEVPRSADTDGSAAVRSSIFDNPAAGLTAAAHTPTVPAATTGVRGLLSRLGIRMAPSAHELAELGRADARRQDETVVRQATWTRAVSVLVANPKGGTGKTPTALILGGVLASIRGGSVAVVEVADDPGALTFRAEGNPALGLGDLMRDVDQITNAGQLAGYTAPQTSFAAVIGSTGRRPRLTGEAVVDISRVIDEFYAIRVMDSGNQPTSSAFQGAVSVADALVIPVMNAGDSTLEAIRLLTELRAAGGPAAALANRAIAIRLIDGRPENAAVTDEVTRLLTEAGISTIHDIPYDRHIAERGQITLATLTPATADAFTSAAATVVKTLQTAARTTTNTRKVSA</sequence>
<evidence type="ECO:0000259" key="2">
    <source>
        <dbReference type="Pfam" id="PF01656"/>
    </source>
</evidence>
<dbReference type="SUPFAM" id="SSF52540">
    <property type="entry name" value="P-loop containing nucleoside triphosphate hydrolases"/>
    <property type="match status" value="1"/>
</dbReference>
<comment type="caution">
    <text evidence="3">The sequence shown here is derived from an EMBL/GenBank/DDBJ whole genome shotgun (WGS) entry which is preliminary data.</text>
</comment>
<name>A0ABS2L0F6_9MICO</name>
<keyword evidence="4" id="KW-1185">Reference proteome</keyword>
<feature type="region of interest" description="Disordered" evidence="1">
    <location>
        <begin position="13"/>
        <end position="44"/>
    </location>
</feature>
<dbReference type="RefSeq" id="WP_307826988.1">
    <property type="nucleotide sequence ID" value="NZ_BAAAHT010000001.1"/>
</dbReference>
<dbReference type="Proteomes" id="UP000776164">
    <property type="component" value="Unassembled WGS sequence"/>
</dbReference>
<accession>A0ABS2L0F6</accession>
<dbReference type="InterPro" id="IPR002586">
    <property type="entry name" value="CobQ/CobB/MinD/ParA_Nub-bd_dom"/>
</dbReference>
<proteinExistence type="predicted"/>
<dbReference type="Pfam" id="PF01656">
    <property type="entry name" value="CbiA"/>
    <property type="match status" value="1"/>
</dbReference>
<dbReference type="InterPro" id="IPR027417">
    <property type="entry name" value="P-loop_NTPase"/>
</dbReference>
<evidence type="ECO:0000313" key="4">
    <source>
        <dbReference type="Proteomes" id="UP000776164"/>
    </source>
</evidence>
<dbReference type="Gene3D" id="3.40.50.300">
    <property type="entry name" value="P-loop containing nucleotide triphosphate hydrolases"/>
    <property type="match status" value="1"/>
</dbReference>
<evidence type="ECO:0000313" key="3">
    <source>
        <dbReference type="EMBL" id="MBM7470547.1"/>
    </source>
</evidence>
<reference evidence="3 4" key="1">
    <citation type="submission" date="2021-01" db="EMBL/GenBank/DDBJ databases">
        <title>Sequencing the genomes of 1000 actinobacteria strains.</title>
        <authorList>
            <person name="Klenk H.-P."/>
        </authorList>
    </citation>
    <scope>NUCLEOTIDE SEQUENCE [LARGE SCALE GENOMIC DNA]</scope>
    <source>
        <strain evidence="3 4">DSM 13057</strain>
    </source>
</reference>
<organism evidence="3 4">
    <name type="scientific">Subtercola frigoramans</name>
    <dbReference type="NCBI Taxonomy" id="120298"/>
    <lineage>
        <taxon>Bacteria</taxon>
        <taxon>Bacillati</taxon>
        <taxon>Actinomycetota</taxon>
        <taxon>Actinomycetes</taxon>
        <taxon>Micrococcales</taxon>
        <taxon>Microbacteriaceae</taxon>
        <taxon>Subtercola</taxon>
    </lineage>
</organism>
<feature type="domain" description="CobQ/CobB/MinD/ParA nucleotide binding" evidence="2">
    <location>
        <begin position="142"/>
        <end position="354"/>
    </location>
</feature>
<protein>
    <submittedName>
        <fullName evidence="3">MinD-like ATPase involved in chromosome partitioning or flagellar assembly</fullName>
    </submittedName>
</protein>